<dbReference type="EMBL" id="CAKOFQ010007196">
    <property type="protein sequence ID" value="CAH1994290.1"/>
    <property type="molecule type" value="Genomic_DNA"/>
</dbReference>
<comment type="caution">
    <text evidence="1">The sequence shown here is derived from an EMBL/GenBank/DDBJ whole genome shotgun (WGS) entry which is preliminary data.</text>
</comment>
<sequence>MYVYEEEMKIGNKIVCETNVINEWNENEPVNLIIWRMTRLDADSEEDGDNTTNMSNRRQTYFNSFAIY</sequence>
<accession>A0A9P0LML9</accession>
<reference evidence="1" key="1">
    <citation type="submission" date="2022-03" db="EMBL/GenBank/DDBJ databases">
        <authorList>
            <person name="Sayadi A."/>
        </authorList>
    </citation>
    <scope>NUCLEOTIDE SEQUENCE</scope>
</reference>
<keyword evidence="2" id="KW-1185">Reference proteome</keyword>
<dbReference type="Proteomes" id="UP001152888">
    <property type="component" value="Unassembled WGS sequence"/>
</dbReference>
<protein>
    <submittedName>
        <fullName evidence="1">Uncharacterized protein</fullName>
    </submittedName>
</protein>
<dbReference type="AlphaFoldDB" id="A0A9P0LML9"/>
<evidence type="ECO:0000313" key="2">
    <source>
        <dbReference type="Proteomes" id="UP001152888"/>
    </source>
</evidence>
<organism evidence="1 2">
    <name type="scientific">Acanthoscelides obtectus</name>
    <name type="common">Bean weevil</name>
    <name type="synonym">Bruchus obtectus</name>
    <dbReference type="NCBI Taxonomy" id="200917"/>
    <lineage>
        <taxon>Eukaryota</taxon>
        <taxon>Metazoa</taxon>
        <taxon>Ecdysozoa</taxon>
        <taxon>Arthropoda</taxon>
        <taxon>Hexapoda</taxon>
        <taxon>Insecta</taxon>
        <taxon>Pterygota</taxon>
        <taxon>Neoptera</taxon>
        <taxon>Endopterygota</taxon>
        <taxon>Coleoptera</taxon>
        <taxon>Polyphaga</taxon>
        <taxon>Cucujiformia</taxon>
        <taxon>Chrysomeloidea</taxon>
        <taxon>Chrysomelidae</taxon>
        <taxon>Bruchinae</taxon>
        <taxon>Bruchini</taxon>
        <taxon>Acanthoscelides</taxon>
    </lineage>
</organism>
<evidence type="ECO:0000313" key="1">
    <source>
        <dbReference type="EMBL" id="CAH1994290.1"/>
    </source>
</evidence>
<proteinExistence type="predicted"/>
<gene>
    <name evidence="1" type="ORF">ACAOBT_LOCUS22043</name>
</gene>
<name>A0A9P0LML9_ACAOB</name>